<sequence length="62" mass="7053">MIAIAMQKWNLHERIALIVMRSIGTKPRQLILGVMIATAFLSMWVSNTATTLMMLPIRVNVR</sequence>
<evidence type="ECO:0000256" key="7">
    <source>
        <dbReference type="SAM" id="Phobius"/>
    </source>
</evidence>
<name>A0ABS4ZIP0_9MICO</name>
<evidence type="ECO:0000256" key="3">
    <source>
        <dbReference type="ARBA" id="ARBA00022448"/>
    </source>
</evidence>
<comment type="caution">
    <text evidence="9">The sequence shown here is derived from an EMBL/GenBank/DDBJ whole genome shotgun (WGS) entry which is preliminary data.</text>
</comment>
<feature type="transmembrane region" description="Helical" evidence="7">
    <location>
        <begin position="30"/>
        <end position="55"/>
    </location>
</feature>
<gene>
    <name evidence="9" type="ORF">JOF34_001741</name>
</gene>
<keyword evidence="5 7" id="KW-1133">Transmembrane helix</keyword>
<dbReference type="Proteomes" id="UP001519362">
    <property type="component" value="Unassembled WGS sequence"/>
</dbReference>
<dbReference type="PANTHER" id="PTHR10283">
    <property type="entry name" value="SOLUTE CARRIER FAMILY 13 MEMBER"/>
    <property type="match status" value="1"/>
</dbReference>
<evidence type="ECO:0000313" key="9">
    <source>
        <dbReference type="EMBL" id="MBP2437155.1"/>
    </source>
</evidence>
<feature type="domain" description="Citrate transporter-like" evidence="8">
    <location>
        <begin position="1"/>
        <end position="57"/>
    </location>
</feature>
<keyword evidence="3" id="KW-0813">Transport</keyword>
<accession>A0ABS4ZIP0</accession>
<comment type="similarity">
    <text evidence="2">Belongs to the SLC13A/DASS transporter (TC 2.A.47) family. NADC subfamily.</text>
</comment>
<keyword evidence="6 7" id="KW-0472">Membrane</keyword>
<evidence type="ECO:0000256" key="6">
    <source>
        <dbReference type="ARBA" id="ARBA00023136"/>
    </source>
</evidence>
<comment type="subcellular location">
    <subcellularLocation>
        <location evidence="1">Membrane</location>
        <topology evidence="1">Multi-pass membrane protein</topology>
    </subcellularLocation>
</comment>
<evidence type="ECO:0000259" key="8">
    <source>
        <dbReference type="Pfam" id="PF03600"/>
    </source>
</evidence>
<protein>
    <submittedName>
        <fullName evidence="9">Di/tricarboxylate transporter</fullName>
    </submittedName>
</protein>
<dbReference type="PANTHER" id="PTHR10283:SF82">
    <property type="entry name" value="SOLUTE CARRIER FAMILY 13 MEMBER 2"/>
    <property type="match status" value="1"/>
</dbReference>
<evidence type="ECO:0000256" key="5">
    <source>
        <dbReference type="ARBA" id="ARBA00022989"/>
    </source>
</evidence>
<evidence type="ECO:0000256" key="2">
    <source>
        <dbReference type="ARBA" id="ARBA00006772"/>
    </source>
</evidence>
<evidence type="ECO:0000313" key="10">
    <source>
        <dbReference type="Proteomes" id="UP001519362"/>
    </source>
</evidence>
<reference evidence="9 10" key="1">
    <citation type="submission" date="2021-03" db="EMBL/GenBank/DDBJ databases">
        <title>Sequencing the genomes of 1000 actinobacteria strains.</title>
        <authorList>
            <person name="Klenk H.-P."/>
        </authorList>
    </citation>
    <scope>NUCLEOTIDE SEQUENCE [LARGE SCALE GENOMIC DNA]</scope>
    <source>
        <strain evidence="9 10">DSM 24221</strain>
    </source>
</reference>
<evidence type="ECO:0000256" key="1">
    <source>
        <dbReference type="ARBA" id="ARBA00004141"/>
    </source>
</evidence>
<dbReference type="InterPro" id="IPR004680">
    <property type="entry name" value="Cit_transptr-like_dom"/>
</dbReference>
<dbReference type="Pfam" id="PF03600">
    <property type="entry name" value="CitMHS"/>
    <property type="match status" value="1"/>
</dbReference>
<keyword evidence="10" id="KW-1185">Reference proteome</keyword>
<organism evidence="9 10">
    <name type="scientific">Microbacterium amylolyticum</name>
    <dbReference type="NCBI Taxonomy" id="936337"/>
    <lineage>
        <taxon>Bacteria</taxon>
        <taxon>Bacillati</taxon>
        <taxon>Actinomycetota</taxon>
        <taxon>Actinomycetes</taxon>
        <taxon>Micrococcales</taxon>
        <taxon>Microbacteriaceae</taxon>
        <taxon>Microbacterium</taxon>
    </lineage>
</organism>
<proteinExistence type="inferred from homology"/>
<keyword evidence="4 7" id="KW-0812">Transmembrane</keyword>
<evidence type="ECO:0000256" key="4">
    <source>
        <dbReference type="ARBA" id="ARBA00022692"/>
    </source>
</evidence>
<dbReference type="EMBL" id="JAGIOL010000001">
    <property type="protein sequence ID" value="MBP2437155.1"/>
    <property type="molecule type" value="Genomic_DNA"/>
</dbReference>